<reference evidence="9 10" key="1">
    <citation type="journal article" date="2018" name="Sci. Rep.">
        <title>Genome sequence of the cauliflower mushroom Sparassis crispa (Hanabiratake) and its association with beneficial usage.</title>
        <authorList>
            <person name="Kiyama R."/>
            <person name="Furutani Y."/>
            <person name="Kawaguchi K."/>
            <person name="Nakanishi T."/>
        </authorList>
    </citation>
    <scope>NUCLEOTIDE SEQUENCE [LARGE SCALE GENOMIC DNA]</scope>
</reference>
<evidence type="ECO:0000256" key="7">
    <source>
        <dbReference type="SAM" id="MobiDB-lite"/>
    </source>
</evidence>
<dbReference type="InterPro" id="IPR023566">
    <property type="entry name" value="PPIase_Fpr3/Fpr4-like"/>
</dbReference>
<evidence type="ECO:0000256" key="4">
    <source>
        <dbReference type="ARBA" id="ARBA00023235"/>
    </source>
</evidence>
<evidence type="ECO:0000256" key="3">
    <source>
        <dbReference type="ARBA" id="ARBA00023110"/>
    </source>
</evidence>
<organism evidence="9 10">
    <name type="scientific">Sparassis crispa</name>
    <dbReference type="NCBI Taxonomy" id="139825"/>
    <lineage>
        <taxon>Eukaryota</taxon>
        <taxon>Fungi</taxon>
        <taxon>Dikarya</taxon>
        <taxon>Basidiomycota</taxon>
        <taxon>Agaricomycotina</taxon>
        <taxon>Agaricomycetes</taxon>
        <taxon>Polyporales</taxon>
        <taxon>Sparassidaceae</taxon>
        <taxon>Sparassis</taxon>
    </lineage>
</organism>
<feature type="compositionally biased region" description="Basic and acidic residues" evidence="7">
    <location>
        <begin position="168"/>
        <end position="183"/>
    </location>
</feature>
<dbReference type="GO" id="GO:0000785">
    <property type="term" value="C:chromatin"/>
    <property type="evidence" value="ECO:0007669"/>
    <property type="project" value="TreeGrafter"/>
</dbReference>
<feature type="region of interest" description="Disordered" evidence="7">
    <location>
        <begin position="168"/>
        <end position="266"/>
    </location>
</feature>
<dbReference type="EC" id="5.2.1.8" evidence="5"/>
<dbReference type="STRING" id="139825.A0A401GGR9"/>
<evidence type="ECO:0000256" key="6">
    <source>
        <dbReference type="PROSITE-ProRule" id="PRU00277"/>
    </source>
</evidence>
<keyword evidence="10" id="KW-1185">Reference proteome</keyword>
<name>A0A401GGR9_9APHY</name>
<evidence type="ECO:0000256" key="2">
    <source>
        <dbReference type="ARBA" id="ARBA00007838"/>
    </source>
</evidence>
<dbReference type="Pfam" id="PF00254">
    <property type="entry name" value="FKBP_C"/>
    <property type="match status" value="1"/>
</dbReference>
<evidence type="ECO:0000256" key="5">
    <source>
        <dbReference type="PIRNR" id="PIRNR001473"/>
    </source>
</evidence>
<dbReference type="InterPro" id="IPR041232">
    <property type="entry name" value="NPL"/>
</dbReference>
<comment type="catalytic activity">
    <reaction evidence="1 5 6">
        <text>[protein]-peptidylproline (omega=180) = [protein]-peptidylproline (omega=0)</text>
        <dbReference type="Rhea" id="RHEA:16237"/>
        <dbReference type="Rhea" id="RHEA-COMP:10747"/>
        <dbReference type="Rhea" id="RHEA-COMP:10748"/>
        <dbReference type="ChEBI" id="CHEBI:83833"/>
        <dbReference type="ChEBI" id="CHEBI:83834"/>
        <dbReference type="EC" id="5.2.1.8"/>
    </reaction>
</comment>
<comment type="caution">
    <text evidence="9">The sequence shown here is derived from an EMBL/GenBank/DDBJ whole genome shotgun (WGS) entry which is preliminary data.</text>
</comment>
<evidence type="ECO:0000259" key="8">
    <source>
        <dbReference type="PROSITE" id="PS50059"/>
    </source>
</evidence>
<dbReference type="InterPro" id="IPR046357">
    <property type="entry name" value="PPIase_dom_sf"/>
</dbReference>
<dbReference type="SUPFAM" id="SSF54534">
    <property type="entry name" value="FKBP-like"/>
    <property type="match status" value="1"/>
</dbReference>
<dbReference type="PIRSF" id="PIRSF001473">
    <property type="entry name" value="FK506-bp_FPR3"/>
    <property type="match status" value="1"/>
</dbReference>
<evidence type="ECO:0000313" key="10">
    <source>
        <dbReference type="Proteomes" id="UP000287166"/>
    </source>
</evidence>
<keyword evidence="3 5" id="KW-0697">Rotamase</keyword>
<dbReference type="EMBL" id="BFAD01000003">
    <property type="protein sequence ID" value="GBE81394.1"/>
    <property type="molecule type" value="Genomic_DNA"/>
</dbReference>
<dbReference type="RefSeq" id="XP_027612307.1">
    <property type="nucleotide sequence ID" value="XM_027756506.1"/>
</dbReference>
<comment type="similarity">
    <text evidence="2">Belongs to the FKBP-type PPIase family. FKBP3/4 subfamily.</text>
</comment>
<feature type="domain" description="PPIase FKBP-type" evidence="8">
    <location>
        <begin position="290"/>
        <end position="376"/>
    </location>
</feature>
<dbReference type="GO" id="GO:0003755">
    <property type="term" value="F:peptidyl-prolyl cis-trans isomerase activity"/>
    <property type="evidence" value="ECO:0007669"/>
    <property type="project" value="UniProtKB-KW"/>
</dbReference>
<protein>
    <recommendedName>
        <fullName evidence="5">FK506-binding protein</fullName>
        <ecNumber evidence="5">5.2.1.8</ecNumber>
    </recommendedName>
</protein>
<evidence type="ECO:0000313" key="9">
    <source>
        <dbReference type="EMBL" id="GBE81394.1"/>
    </source>
</evidence>
<dbReference type="PANTHER" id="PTHR43811">
    <property type="entry name" value="FKBP-TYPE PEPTIDYL-PROLYL CIS-TRANS ISOMERASE FKPA"/>
    <property type="match status" value="1"/>
</dbReference>
<gene>
    <name evidence="9" type="ORF">SCP_0311230</name>
</gene>
<proteinExistence type="inferred from homology"/>
<dbReference type="Proteomes" id="UP000287166">
    <property type="component" value="Unassembled WGS sequence"/>
</dbReference>
<dbReference type="FunCoup" id="A0A401GGR9">
    <property type="interactions" value="42"/>
</dbReference>
<dbReference type="PROSITE" id="PS50059">
    <property type="entry name" value="FKBP_PPIASE"/>
    <property type="match status" value="1"/>
</dbReference>
<dbReference type="FunFam" id="3.10.50.40:FF:000006">
    <property type="entry name" value="Peptidyl-prolyl cis-trans isomerase"/>
    <property type="match status" value="1"/>
</dbReference>
<dbReference type="GeneID" id="38778311"/>
<dbReference type="AlphaFoldDB" id="A0A401GGR9"/>
<dbReference type="Gene3D" id="3.10.50.40">
    <property type="match status" value="1"/>
</dbReference>
<keyword evidence="4 5" id="KW-0413">Isomerase</keyword>
<dbReference type="InParanoid" id="A0A401GGR9"/>
<feature type="compositionally biased region" description="Basic and acidic residues" evidence="7">
    <location>
        <begin position="226"/>
        <end position="266"/>
    </location>
</feature>
<accession>A0A401GGR9</accession>
<sequence>MALAIAVWSIAAKPGEPTAFSPAGDLRITNVALGDQLADETGRTVLKLVYQTAGAPEEDDEDEESVDIEPVTSTVICSLTPGKIEQATVDLVLEGEQDYLLEIVGKNTLYLTGNYIDQMPSDQPPYDDESDLEEDAFHLDEVSSDVEVHPDEMDIVSEPEARIEEIHSGAEEGAAKEKAPKKDAGKKRPREEDEADGAPEKISKAERKKRNKKLKAEGGQAVAPPTEEKPAEKKEKKEKKEKVKVKGVEGEKTEGKKEKGEKEKGETKVLEGGVKIYDHKVGTGPQAKKGDRVAMRYIGKLENGKVFDQNSKGKPFSFHLGGGEVIKGWDVGIVGMHVGGERLLTIPAPMAYGKQKQTGIPANSTLTFEVKLVGIN</sequence>
<dbReference type="Pfam" id="PF17800">
    <property type="entry name" value="NPL"/>
    <property type="match status" value="1"/>
</dbReference>
<evidence type="ECO:0000256" key="1">
    <source>
        <dbReference type="ARBA" id="ARBA00000971"/>
    </source>
</evidence>
<dbReference type="Gene3D" id="2.60.120.340">
    <property type="entry name" value="Nucleoplasmin core domain"/>
    <property type="match status" value="1"/>
</dbReference>
<dbReference type="PANTHER" id="PTHR43811:SF19">
    <property type="entry name" value="39 KDA FK506-BINDING NUCLEAR PROTEIN"/>
    <property type="match status" value="1"/>
</dbReference>
<dbReference type="OrthoDB" id="77911at2759"/>
<dbReference type="GO" id="GO:0005730">
    <property type="term" value="C:nucleolus"/>
    <property type="evidence" value="ECO:0007669"/>
    <property type="project" value="TreeGrafter"/>
</dbReference>
<dbReference type="InterPro" id="IPR001179">
    <property type="entry name" value="PPIase_FKBP_dom"/>
</dbReference>